<dbReference type="PROSITE" id="PS51831">
    <property type="entry name" value="HD"/>
    <property type="match status" value="1"/>
</dbReference>
<proteinExistence type="predicted"/>
<protein>
    <recommendedName>
        <fullName evidence="1">HD domain-containing protein</fullName>
    </recommendedName>
</protein>
<dbReference type="EMBL" id="SNXC01000009">
    <property type="protein sequence ID" value="TDO99789.1"/>
    <property type="molecule type" value="Genomic_DNA"/>
</dbReference>
<evidence type="ECO:0000313" key="3">
    <source>
        <dbReference type="Proteomes" id="UP000294656"/>
    </source>
</evidence>
<dbReference type="SMART" id="SM00471">
    <property type="entry name" value="HDc"/>
    <property type="match status" value="1"/>
</dbReference>
<feature type="domain" description="HD" evidence="1">
    <location>
        <begin position="25"/>
        <end position="129"/>
    </location>
</feature>
<dbReference type="PANTHER" id="PTHR33594">
    <property type="entry name" value="SUPERFAMILY HYDROLASE, PUTATIVE (AFU_ORTHOLOGUE AFUA_1G03035)-RELATED"/>
    <property type="match status" value="1"/>
</dbReference>
<accession>A0A4R6MHX3</accession>
<dbReference type="OrthoDB" id="9797344at2"/>
<dbReference type="CDD" id="cd00077">
    <property type="entry name" value="HDc"/>
    <property type="match status" value="1"/>
</dbReference>
<organism evidence="2 3">
    <name type="scientific">Marinomonas balearica</name>
    <dbReference type="NCBI Taxonomy" id="491947"/>
    <lineage>
        <taxon>Bacteria</taxon>
        <taxon>Pseudomonadati</taxon>
        <taxon>Pseudomonadota</taxon>
        <taxon>Gammaproteobacteria</taxon>
        <taxon>Oceanospirillales</taxon>
        <taxon>Oceanospirillaceae</taxon>
        <taxon>Marinomonas</taxon>
    </lineage>
</organism>
<reference evidence="2 3" key="1">
    <citation type="submission" date="2019-03" db="EMBL/GenBank/DDBJ databases">
        <title>Genomic Encyclopedia of Type Strains, Phase III (KMG-III): the genomes of soil and plant-associated and newly described type strains.</title>
        <authorList>
            <person name="Whitman W."/>
        </authorList>
    </citation>
    <scope>NUCLEOTIDE SEQUENCE [LARGE SCALE GENOMIC DNA]</scope>
    <source>
        <strain evidence="2 3">CECT 7378</strain>
    </source>
</reference>
<evidence type="ECO:0000259" key="1">
    <source>
        <dbReference type="PROSITE" id="PS51831"/>
    </source>
</evidence>
<name>A0A4R6MHX3_9GAMM</name>
<dbReference type="AlphaFoldDB" id="A0A4R6MHX3"/>
<dbReference type="InterPro" id="IPR003607">
    <property type="entry name" value="HD/PDEase_dom"/>
</dbReference>
<dbReference type="PANTHER" id="PTHR33594:SF1">
    <property type="entry name" value="HD_PDEASE DOMAIN-CONTAINING PROTEIN"/>
    <property type="match status" value="1"/>
</dbReference>
<dbReference type="SUPFAM" id="SSF109604">
    <property type="entry name" value="HD-domain/PDEase-like"/>
    <property type="match status" value="1"/>
</dbReference>
<dbReference type="InterPro" id="IPR006674">
    <property type="entry name" value="HD_domain"/>
</dbReference>
<dbReference type="RefSeq" id="WP_133502618.1">
    <property type="nucleotide sequence ID" value="NZ_SNXC01000009.1"/>
</dbReference>
<sequence>MLFKEYEPLLRDYIAGEMDQDLAHDMNHVLRVVSTAKTLCDAEKANRSVVIPAAYLHDCFSFGKGHPQRSQSSQYAADKAITFLKTIDYPQDYLADIHHAIVAHSYSANVPPRTLEAKIVQDADRLDAIGAMGIVRCIQVGSKLDRTFYSQIDPFCEDRAPDDGEFTLDHFYTKLLNLEDSMHTLSAGEEARKRTEFMKQFLGQLSVELRC</sequence>
<dbReference type="Pfam" id="PF01966">
    <property type="entry name" value="HD"/>
    <property type="match status" value="1"/>
</dbReference>
<keyword evidence="3" id="KW-1185">Reference proteome</keyword>
<gene>
    <name evidence="2" type="ORF">DFP79_0792</name>
</gene>
<comment type="caution">
    <text evidence="2">The sequence shown here is derived from an EMBL/GenBank/DDBJ whole genome shotgun (WGS) entry which is preliminary data.</text>
</comment>
<dbReference type="Gene3D" id="1.10.3210.50">
    <property type="match status" value="1"/>
</dbReference>
<dbReference type="Proteomes" id="UP000294656">
    <property type="component" value="Unassembled WGS sequence"/>
</dbReference>
<evidence type="ECO:0000313" key="2">
    <source>
        <dbReference type="EMBL" id="TDO99789.1"/>
    </source>
</evidence>